<protein>
    <recommendedName>
        <fullName evidence="1">Reverse transcriptase domain-containing protein</fullName>
    </recommendedName>
</protein>
<dbReference type="InterPro" id="IPR043502">
    <property type="entry name" value="DNA/RNA_pol_sf"/>
</dbReference>
<comment type="caution">
    <text evidence="2">The sequence shown here is derived from an EMBL/GenBank/DDBJ whole genome shotgun (WGS) entry which is preliminary data.</text>
</comment>
<dbReference type="SUPFAM" id="SSF56672">
    <property type="entry name" value="DNA/RNA polymerases"/>
    <property type="match status" value="1"/>
</dbReference>
<gene>
    <name evidence="2" type="ORF">GHK48_28935</name>
</gene>
<sequence>MRPIHAFGPIDRVRQRLALAAYGDRLKTAPGIYSAKGNGGRGAALAKVISLLELDGAVAWAAPLDIKRFFNTVNHGWLVKNLPLPKTFTKSTILLDDGGEHVGEFMRDCFGMARTRAKLTGVSQVADMMLRELWNTSRAGLLQGAATSSAIATHIVADVLADLMLPQGVFLIVYADDILLLGAKKEAVERAVLTLCGTFASHPAGPFVLHRANPRRVSDGFEFLGMSFRRQRGRVVCRPDVDALRRARTRIVKTLLSVLEDTAEFAALENVLTGAAASFAPWSMRWNWVWNVARQFKVAFPELSPRSNQLFAQLRRAASVEIEEYGRRACLPSEARPHPEPEN</sequence>
<reference evidence="2 3" key="1">
    <citation type="journal article" date="2013" name="Genome Biol.">
        <title>Comparative genomics of the core and accessory genomes of 48 Sinorhizobium strains comprising five genospecies.</title>
        <authorList>
            <person name="Sugawara M."/>
            <person name="Epstein B."/>
            <person name="Badgley B.D."/>
            <person name="Unno T."/>
            <person name="Xu L."/>
            <person name="Reese J."/>
            <person name="Gyaneshwar P."/>
            <person name="Denny R."/>
            <person name="Mudge J."/>
            <person name="Bharti A.K."/>
            <person name="Farmer A.D."/>
            <person name="May G.D."/>
            <person name="Woodward J.E."/>
            <person name="Medigue C."/>
            <person name="Vallenet D."/>
            <person name="Lajus A."/>
            <person name="Rouy Z."/>
            <person name="Martinez-Vaz B."/>
            <person name="Tiffin P."/>
            <person name="Young N.D."/>
            <person name="Sadowsky M.J."/>
        </authorList>
    </citation>
    <scope>NUCLEOTIDE SEQUENCE [LARGE SCALE GENOMIC DNA]</scope>
    <source>
        <strain evidence="2 3">USDA205</strain>
    </source>
</reference>
<evidence type="ECO:0000313" key="3">
    <source>
        <dbReference type="Proteomes" id="UP000466694"/>
    </source>
</evidence>
<dbReference type="InterPro" id="IPR043128">
    <property type="entry name" value="Rev_trsase/Diguanyl_cyclase"/>
</dbReference>
<feature type="domain" description="Reverse transcriptase" evidence="1">
    <location>
        <begin position="1"/>
        <end position="228"/>
    </location>
</feature>
<proteinExistence type="predicted"/>
<evidence type="ECO:0000259" key="1">
    <source>
        <dbReference type="PROSITE" id="PS50878"/>
    </source>
</evidence>
<dbReference type="AlphaFoldDB" id="A0A844AGP7"/>
<dbReference type="Pfam" id="PF00078">
    <property type="entry name" value="RVT_1"/>
    <property type="match status" value="1"/>
</dbReference>
<dbReference type="InterPro" id="IPR000477">
    <property type="entry name" value="RT_dom"/>
</dbReference>
<accession>A0A844AGP7</accession>
<dbReference type="Gene3D" id="3.30.70.270">
    <property type="match status" value="1"/>
</dbReference>
<organism evidence="2 3">
    <name type="scientific">Rhizobium fredii</name>
    <name type="common">Sinorhizobium fredii</name>
    <dbReference type="NCBI Taxonomy" id="380"/>
    <lineage>
        <taxon>Bacteria</taxon>
        <taxon>Pseudomonadati</taxon>
        <taxon>Pseudomonadota</taxon>
        <taxon>Alphaproteobacteria</taxon>
        <taxon>Hyphomicrobiales</taxon>
        <taxon>Rhizobiaceae</taxon>
        <taxon>Sinorhizobium/Ensifer group</taxon>
        <taxon>Sinorhizobium</taxon>
    </lineage>
</organism>
<evidence type="ECO:0000313" key="2">
    <source>
        <dbReference type="EMBL" id="MQX12143.1"/>
    </source>
</evidence>
<dbReference type="EMBL" id="WISZ01000216">
    <property type="protein sequence ID" value="MQX12143.1"/>
    <property type="molecule type" value="Genomic_DNA"/>
</dbReference>
<name>A0A844AGP7_RHIFR</name>
<dbReference type="Proteomes" id="UP000466694">
    <property type="component" value="Unassembled WGS sequence"/>
</dbReference>
<dbReference type="PROSITE" id="PS50878">
    <property type="entry name" value="RT_POL"/>
    <property type="match status" value="1"/>
</dbReference>